<comment type="caution">
    <text evidence="1">The sequence shown here is derived from an EMBL/GenBank/DDBJ whole genome shotgun (WGS) entry which is preliminary data.</text>
</comment>
<organism evidence="1 2">
    <name type="scientific">Ancylostoma ceylanicum</name>
    <dbReference type="NCBI Taxonomy" id="53326"/>
    <lineage>
        <taxon>Eukaryota</taxon>
        <taxon>Metazoa</taxon>
        <taxon>Ecdysozoa</taxon>
        <taxon>Nematoda</taxon>
        <taxon>Chromadorea</taxon>
        <taxon>Rhabditida</taxon>
        <taxon>Rhabditina</taxon>
        <taxon>Rhabditomorpha</taxon>
        <taxon>Strongyloidea</taxon>
        <taxon>Ancylostomatidae</taxon>
        <taxon>Ancylostomatinae</taxon>
        <taxon>Ancylostoma</taxon>
    </lineage>
</organism>
<dbReference type="EMBL" id="JARK01001352">
    <property type="protein sequence ID" value="EYC23060.1"/>
    <property type="molecule type" value="Genomic_DNA"/>
</dbReference>
<dbReference type="Proteomes" id="UP000024635">
    <property type="component" value="Unassembled WGS sequence"/>
</dbReference>
<dbReference type="AlphaFoldDB" id="A0A016V6M9"/>
<name>A0A016V6M9_9BILA</name>
<sequence length="92" mass="10756">MCWQPFWELPWRLGRSQSYNFVAFGTKNVNEPPQMRLAEFVCHCSNYKFLSHRGRQPRLHLSASRSAALPTRHIGALWLTRVASPAPRMCWL</sequence>
<keyword evidence="2" id="KW-1185">Reference proteome</keyword>
<reference evidence="2" key="1">
    <citation type="journal article" date="2015" name="Nat. Genet.">
        <title>The genome and transcriptome of the zoonotic hookworm Ancylostoma ceylanicum identify infection-specific gene families.</title>
        <authorList>
            <person name="Schwarz E.M."/>
            <person name="Hu Y."/>
            <person name="Antoshechkin I."/>
            <person name="Miller M.M."/>
            <person name="Sternberg P.W."/>
            <person name="Aroian R.V."/>
        </authorList>
    </citation>
    <scope>NUCLEOTIDE SEQUENCE</scope>
    <source>
        <strain evidence="2">HY135</strain>
    </source>
</reference>
<protein>
    <submittedName>
        <fullName evidence="1">Uncharacterized protein</fullName>
    </submittedName>
</protein>
<evidence type="ECO:0000313" key="2">
    <source>
        <dbReference type="Proteomes" id="UP000024635"/>
    </source>
</evidence>
<gene>
    <name evidence="1" type="primary">Acey_s0016.g3104</name>
    <name evidence="1" type="ORF">Y032_0016g3104</name>
</gene>
<accession>A0A016V6M9</accession>
<evidence type="ECO:0000313" key="1">
    <source>
        <dbReference type="EMBL" id="EYC23060.1"/>
    </source>
</evidence>
<proteinExistence type="predicted"/>